<comment type="caution">
    <text evidence="3">The sequence shown here is derived from an EMBL/GenBank/DDBJ whole genome shotgun (WGS) entry which is preliminary data.</text>
</comment>
<keyword evidence="1" id="KW-0378">Hydrolase</keyword>
<protein>
    <submittedName>
        <fullName evidence="3">Acid phosphatase</fullName>
    </submittedName>
</protein>
<dbReference type="PANTHER" id="PTHR20963">
    <property type="entry name" value="MULTIPLE INOSITOL POLYPHOSPHATE PHOSPHATASE-RELATED"/>
    <property type="match status" value="1"/>
</dbReference>
<dbReference type="InterPro" id="IPR033379">
    <property type="entry name" value="Acid_Pase_AS"/>
</dbReference>
<dbReference type="Gene3D" id="3.40.50.1240">
    <property type="entry name" value="Phosphoglycerate mutase-like"/>
    <property type="match status" value="1"/>
</dbReference>
<gene>
    <name evidence="3" type="ORF">P691DRAFT_770124</name>
</gene>
<name>A0A9P6CBE1_9AGAR</name>
<sequence length="549" mass="59959">MAFSGFLYALLVCAQFAESQKQVSSGAGSTQTFMFPPSGVTATVPDPNFPDGTKVGFAGATPTGDEAAAMATAPSFAPNHNHFPLVQPIAADADNAHDFDVLQHLGNLSPWRSVPSKNYGLPGASPVVPSGCEVVQVHLVHRHGARYPADGGPATFAGRVHEIANSPSGFNATGRLKFLRNWTYKLGAELLTPFGRSQLYDLGVGFRIRYGELLKDFKDLPVFRTTSQARMLDSALNFAAGFFGLQDYAKSYHQLIEVESQGFNSTLAPYFTCPNANNEIAQIGYTRNPVKWQNAYLSRAQRRLANQLPGFNLTIADCFNMQQLCAYETVALGYSQFCGLFDEEEWEGYAYASALQIWYGAGPGNPATAAMGIGYVQELVSRLTKTRITEFNTSVNKSIVTNEILFPLDQPIYVDATHDTVMSTIYVAMNFTSFIRSGPLPADYIPDNVSYKTNEVNPFAVNLVGQVLSCPASGTPTHIRWILNDGVLPLTGISGCKHNKNGMCEIDTFINGMKQRIAEVDYQFGCFGNYTFPEPDGIVDGQLPMNLRH</sequence>
<evidence type="ECO:0000313" key="4">
    <source>
        <dbReference type="Proteomes" id="UP000807342"/>
    </source>
</evidence>
<feature type="signal peptide" evidence="2">
    <location>
        <begin position="1"/>
        <end position="19"/>
    </location>
</feature>
<dbReference type="GO" id="GO:0003993">
    <property type="term" value="F:acid phosphatase activity"/>
    <property type="evidence" value="ECO:0007669"/>
    <property type="project" value="TreeGrafter"/>
</dbReference>
<evidence type="ECO:0000256" key="1">
    <source>
        <dbReference type="ARBA" id="ARBA00022801"/>
    </source>
</evidence>
<dbReference type="PROSITE" id="PS00616">
    <property type="entry name" value="HIS_ACID_PHOSPHAT_1"/>
    <property type="match status" value="1"/>
</dbReference>
<dbReference type="Pfam" id="PF00328">
    <property type="entry name" value="His_Phos_2"/>
    <property type="match status" value="1"/>
</dbReference>
<organism evidence="3 4">
    <name type="scientific">Macrolepiota fuliginosa MF-IS2</name>
    <dbReference type="NCBI Taxonomy" id="1400762"/>
    <lineage>
        <taxon>Eukaryota</taxon>
        <taxon>Fungi</taxon>
        <taxon>Dikarya</taxon>
        <taxon>Basidiomycota</taxon>
        <taxon>Agaricomycotina</taxon>
        <taxon>Agaricomycetes</taxon>
        <taxon>Agaricomycetidae</taxon>
        <taxon>Agaricales</taxon>
        <taxon>Agaricineae</taxon>
        <taxon>Agaricaceae</taxon>
        <taxon>Macrolepiota</taxon>
    </lineage>
</organism>
<dbReference type="PANTHER" id="PTHR20963:SF42">
    <property type="entry name" value="PHOSPHOGLYCERATE MUTASE-LIKE PROTEIN"/>
    <property type="match status" value="1"/>
</dbReference>
<dbReference type="OrthoDB" id="6509975at2759"/>
<dbReference type="Proteomes" id="UP000807342">
    <property type="component" value="Unassembled WGS sequence"/>
</dbReference>
<dbReference type="EMBL" id="MU151051">
    <property type="protein sequence ID" value="KAF9455034.1"/>
    <property type="molecule type" value="Genomic_DNA"/>
</dbReference>
<evidence type="ECO:0000313" key="3">
    <source>
        <dbReference type="EMBL" id="KAF9455034.1"/>
    </source>
</evidence>
<dbReference type="SUPFAM" id="SSF53254">
    <property type="entry name" value="Phosphoglycerate mutase-like"/>
    <property type="match status" value="1"/>
</dbReference>
<keyword evidence="2" id="KW-0732">Signal</keyword>
<accession>A0A9P6CBE1</accession>
<dbReference type="AlphaFoldDB" id="A0A9P6CBE1"/>
<dbReference type="InterPro" id="IPR029033">
    <property type="entry name" value="His_PPase_superfam"/>
</dbReference>
<evidence type="ECO:0000256" key="2">
    <source>
        <dbReference type="SAM" id="SignalP"/>
    </source>
</evidence>
<keyword evidence="4" id="KW-1185">Reference proteome</keyword>
<proteinExistence type="predicted"/>
<dbReference type="CDD" id="cd07061">
    <property type="entry name" value="HP_HAP_like"/>
    <property type="match status" value="1"/>
</dbReference>
<reference evidence="3" key="1">
    <citation type="submission" date="2020-11" db="EMBL/GenBank/DDBJ databases">
        <authorList>
            <consortium name="DOE Joint Genome Institute"/>
            <person name="Ahrendt S."/>
            <person name="Riley R."/>
            <person name="Andreopoulos W."/>
            <person name="Labutti K."/>
            <person name="Pangilinan J."/>
            <person name="Ruiz-Duenas F.J."/>
            <person name="Barrasa J.M."/>
            <person name="Sanchez-Garcia M."/>
            <person name="Camarero S."/>
            <person name="Miyauchi S."/>
            <person name="Serrano A."/>
            <person name="Linde D."/>
            <person name="Babiker R."/>
            <person name="Drula E."/>
            <person name="Ayuso-Fernandez I."/>
            <person name="Pacheco R."/>
            <person name="Padilla G."/>
            <person name="Ferreira P."/>
            <person name="Barriuso J."/>
            <person name="Kellner H."/>
            <person name="Castanera R."/>
            <person name="Alfaro M."/>
            <person name="Ramirez L."/>
            <person name="Pisabarro A.G."/>
            <person name="Kuo A."/>
            <person name="Tritt A."/>
            <person name="Lipzen A."/>
            <person name="He G."/>
            <person name="Yan M."/>
            <person name="Ng V."/>
            <person name="Cullen D."/>
            <person name="Martin F."/>
            <person name="Rosso M.-N."/>
            <person name="Henrissat B."/>
            <person name="Hibbett D."/>
            <person name="Martinez A.T."/>
            <person name="Grigoriev I.V."/>
        </authorList>
    </citation>
    <scope>NUCLEOTIDE SEQUENCE</scope>
    <source>
        <strain evidence="3">MF-IS2</strain>
    </source>
</reference>
<feature type="chain" id="PRO_5040331429" evidence="2">
    <location>
        <begin position="20"/>
        <end position="549"/>
    </location>
</feature>
<dbReference type="InterPro" id="IPR000560">
    <property type="entry name" value="His_Pase_clade-2"/>
</dbReference>